<gene>
    <name evidence="1" type="ORF">HX018_03265</name>
</gene>
<dbReference type="Proteomes" id="UP001170954">
    <property type="component" value="Unassembled WGS sequence"/>
</dbReference>
<protein>
    <recommendedName>
        <fullName evidence="3">Histidine kinase</fullName>
    </recommendedName>
</protein>
<evidence type="ECO:0000313" key="1">
    <source>
        <dbReference type="EMBL" id="MDM1047263.1"/>
    </source>
</evidence>
<evidence type="ECO:0000313" key="2">
    <source>
        <dbReference type="Proteomes" id="UP001170954"/>
    </source>
</evidence>
<organism evidence="1 2">
    <name type="scientific">Sphingobacterium hotanense</name>
    <dbReference type="NCBI Taxonomy" id="649196"/>
    <lineage>
        <taxon>Bacteria</taxon>
        <taxon>Pseudomonadati</taxon>
        <taxon>Bacteroidota</taxon>
        <taxon>Sphingobacteriia</taxon>
        <taxon>Sphingobacteriales</taxon>
        <taxon>Sphingobacteriaceae</taxon>
        <taxon>Sphingobacterium</taxon>
    </lineage>
</organism>
<accession>A0ABT7NJD0</accession>
<dbReference type="PANTHER" id="PTHR34220:SF7">
    <property type="entry name" value="SENSOR HISTIDINE KINASE YPDA"/>
    <property type="match status" value="1"/>
</dbReference>
<evidence type="ECO:0008006" key="3">
    <source>
        <dbReference type="Google" id="ProtNLM"/>
    </source>
</evidence>
<proteinExistence type="predicted"/>
<dbReference type="PANTHER" id="PTHR34220">
    <property type="entry name" value="SENSOR HISTIDINE KINASE YPDA"/>
    <property type="match status" value="1"/>
</dbReference>
<dbReference type="InterPro" id="IPR050640">
    <property type="entry name" value="Bact_2-comp_sensor_kinase"/>
</dbReference>
<reference evidence="1" key="1">
    <citation type="submission" date="2020-06" db="EMBL/GenBank/DDBJ databases">
        <authorList>
            <person name="Dong N."/>
        </authorList>
    </citation>
    <scope>NUCLEOTIDE SEQUENCE</scope>
    <source>
        <strain evidence="1">R1692</strain>
    </source>
</reference>
<name>A0ABT7NJD0_9SPHI</name>
<reference evidence="1" key="2">
    <citation type="journal article" date="2022" name="Sci. Total Environ.">
        <title>Prevalence, transmission, and molecular epidemiology of tet(X)-positive bacteria among humans, animals, and environmental niches in China: An epidemiological, and genomic-based study.</title>
        <authorList>
            <person name="Dong N."/>
            <person name="Zeng Y."/>
            <person name="Cai C."/>
            <person name="Sun C."/>
            <person name="Lu J."/>
            <person name="Liu C."/>
            <person name="Zhou H."/>
            <person name="Sun Q."/>
            <person name="Shu L."/>
            <person name="Wang H."/>
            <person name="Wang Y."/>
            <person name="Wang S."/>
            <person name="Wu C."/>
            <person name="Chan E.W."/>
            <person name="Chen G."/>
            <person name="Shen Z."/>
            <person name="Chen S."/>
            <person name="Zhang R."/>
        </authorList>
    </citation>
    <scope>NUCLEOTIDE SEQUENCE</scope>
    <source>
        <strain evidence="1">R1692</strain>
    </source>
</reference>
<dbReference type="EMBL" id="JACAGK010000006">
    <property type="protein sequence ID" value="MDM1047263.1"/>
    <property type="molecule type" value="Genomic_DNA"/>
</dbReference>
<dbReference type="RefSeq" id="WP_286650438.1">
    <property type="nucleotide sequence ID" value="NZ_JACAGK010000006.1"/>
</dbReference>
<sequence>MFWKKSNNKQSQESKDLWLPIGAAQSFSISELDTELLDLFEKKEKTLETKERFTNWFKQTENLSRDSMHRISEEIALLEYYISLWSMLHPEEQHVKVDFNIADPSLQVNALLFLPLVQNALTNGYITMPEHPIKIRLSSTTNQIKLEVSNHVNHYLKDQSDNDYINFLQDRLKFHYPDKHNLFINSNSMLFKVVMILDVRH</sequence>
<comment type="caution">
    <text evidence="1">The sequence shown here is derived from an EMBL/GenBank/DDBJ whole genome shotgun (WGS) entry which is preliminary data.</text>
</comment>
<keyword evidence="2" id="KW-1185">Reference proteome</keyword>